<dbReference type="PANTHER" id="PTHR14463:SF5">
    <property type="entry name" value="LIPASE MATURATION FACTOR 2"/>
    <property type="match status" value="1"/>
</dbReference>
<comment type="caution">
    <text evidence="3">The sequence shown here is derived from an EMBL/GenBank/DDBJ whole genome shotgun (WGS) entry which is preliminary data.</text>
</comment>
<dbReference type="GO" id="GO:0005789">
    <property type="term" value="C:endoplasmic reticulum membrane"/>
    <property type="evidence" value="ECO:0007669"/>
    <property type="project" value="UniProtKB-SubCell"/>
</dbReference>
<feature type="transmembrane region" description="Helical" evidence="1">
    <location>
        <begin position="7"/>
        <end position="27"/>
    </location>
</feature>
<feature type="transmembrane region" description="Helical" evidence="1">
    <location>
        <begin position="72"/>
        <end position="91"/>
    </location>
</feature>
<organism evidence="3 4">
    <name type="scientific">Bugula neritina</name>
    <name type="common">Brown bryozoan</name>
    <name type="synonym">Sertularia neritina</name>
    <dbReference type="NCBI Taxonomy" id="10212"/>
    <lineage>
        <taxon>Eukaryota</taxon>
        <taxon>Metazoa</taxon>
        <taxon>Spiralia</taxon>
        <taxon>Lophotrochozoa</taxon>
        <taxon>Bryozoa</taxon>
        <taxon>Gymnolaemata</taxon>
        <taxon>Cheilostomatida</taxon>
        <taxon>Flustrina</taxon>
        <taxon>Buguloidea</taxon>
        <taxon>Bugulidae</taxon>
        <taxon>Bugula</taxon>
    </lineage>
</organism>
<proteinExistence type="inferred from homology"/>
<dbReference type="AlphaFoldDB" id="A0A7J7JHE3"/>
<reference evidence="3" key="1">
    <citation type="submission" date="2020-06" db="EMBL/GenBank/DDBJ databases">
        <title>Draft genome of Bugula neritina, a colonial animal packing powerful symbionts and potential medicines.</title>
        <authorList>
            <person name="Rayko M."/>
        </authorList>
    </citation>
    <scope>NUCLEOTIDE SEQUENCE [LARGE SCALE GENOMIC DNA]</scope>
    <source>
        <strain evidence="3">Kwan_BN1</strain>
    </source>
</reference>
<keyword evidence="1" id="KW-1133">Transmembrane helix</keyword>
<comment type="subcellular location">
    <subcellularLocation>
        <location evidence="1">Endoplasmic reticulum membrane</location>
        <topology evidence="1">Multi-pass membrane protein</topology>
    </subcellularLocation>
</comment>
<dbReference type="InterPro" id="IPR057434">
    <property type="entry name" value="LMF1/2_N"/>
</dbReference>
<feature type="transmembrane region" description="Helical" evidence="1">
    <location>
        <begin position="98"/>
        <end position="118"/>
    </location>
</feature>
<name>A0A7J7JHE3_BUGNE</name>
<feature type="transmembrane region" description="Helical" evidence="1">
    <location>
        <begin position="156"/>
        <end position="174"/>
    </location>
</feature>
<dbReference type="InterPro" id="IPR009613">
    <property type="entry name" value="LMF"/>
</dbReference>
<evidence type="ECO:0000256" key="1">
    <source>
        <dbReference type="RuleBase" id="RU361229"/>
    </source>
</evidence>
<dbReference type="OrthoDB" id="434126at2759"/>
<comment type="function">
    <text evidence="1">Involved in the maturation of specific proteins in the endoplasmic reticulum.</text>
</comment>
<feature type="domain" description="Lipase maturation factor 1/2 N-terminal" evidence="2">
    <location>
        <begin position="119"/>
        <end position="248"/>
    </location>
</feature>
<dbReference type="Proteomes" id="UP000593567">
    <property type="component" value="Unassembled WGS sequence"/>
</dbReference>
<keyword evidence="4" id="KW-1185">Reference proteome</keyword>
<keyword evidence="1" id="KW-0812">Transmembrane</keyword>
<protein>
    <recommendedName>
        <fullName evidence="1">Lipase maturation factor</fullName>
    </recommendedName>
</protein>
<accession>A0A7J7JHE3</accession>
<dbReference type="Pfam" id="PF06762">
    <property type="entry name" value="LMF1"/>
    <property type="match status" value="1"/>
</dbReference>
<keyword evidence="1" id="KW-0256">Endoplasmic reticulum</keyword>
<feature type="transmembrane region" description="Helical" evidence="1">
    <location>
        <begin position="210"/>
        <end position="232"/>
    </location>
</feature>
<gene>
    <name evidence="3" type="ORF">EB796_016721</name>
</gene>
<dbReference type="EMBL" id="VXIV02002506">
    <property type="protein sequence ID" value="KAF6024986.1"/>
    <property type="molecule type" value="Genomic_DNA"/>
</dbReference>
<feature type="transmembrane region" description="Helical" evidence="1">
    <location>
        <begin position="124"/>
        <end position="144"/>
    </location>
</feature>
<evidence type="ECO:0000313" key="4">
    <source>
        <dbReference type="Proteomes" id="UP000593567"/>
    </source>
</evidence>
<keyword evidence="1" id="KW-0472">Membrane</keyword>
<dbReference type="PANTHER" id="PTHR14463">
    <property type="entry name" value="LIPASE MATURATION FACTOR"/>
    <property type="match status" value="1"/>
</dbReference>
<sequence length="250" mass="29031">MTVSQDLYLSGVALTFLIAFSSLYIQLPGLYGEKGLLPAGNVIQREPQSISEFLDQPTLLRYRYRYWLDTESAMDVVCVSGIILSFLATVYAPMRTTLVYAILWILYMSMYSVGQTFLWFQWDILLLEAGFLAMIVAPLQILGLPSKHHHDNVTMWLVKWLLFRLMFASGVVKLQSHCDTWWSLTALDWHFESQCIPTPLAWYFHHTPQWFRMFSNASVFVIQIAVSFLFFAPTKTLRMFSFYAQVSIRM</sequence>
<evidence type="ECO:0000313" key="3">
    <source>
        <dbReference type="EMBL" id="KAF6024986.1"/>
    </source>
</evidence>
<dbReference type="GO" id="GO:0051604">
    <property type="term" value="P:protein maturation"/>
    <property type="evidence" value="ECO:0007669"/>
    <property type="project" value="InterPro"/>
</dbReference>
<comment type="similarity">
    <text evidence="1">Belongs to the lipase maturation factor family.</text>
</comment>
<evidence type="ECO:0000259" key="2">
    <source>
        <dbReference type="Pfam" id="PF06762"/>
    </source>
</evidence>